<sequence>MSKIFFSRRKYPQGGEFCVYRQGVRGVQVGLMVDSDFPDLRESEYSGAQIRGQKFGGREWGSWVESVAGGNGRLTCSERDGRMGAVPEKAFIGCRRRGNGARLDRQGWKIADGKCPTANSEGAKTVSSVDVGGARKMT</sequence>
<organism evidence="1 2">
    <name type="scientific">Zophobas morio</name>
    <dbReference type="NCBI Taxonomy" id="2755281"/>
    <lineage>
        <taxon>Eukaryota</taxon>
        <taxon>Metazoa</taxon>
        <taxon>Ecdysozoa</taxon>
        <taxon>Arthropoda</taxon>
        <taxon>Hexapoda</taxon>
        <taxon>Insecta</taxon>
        <taxon>Pterygota</taxon>
        <taxon>Neoptera</taxon>
        <taxon>Endopterygota</taxon>
        <taxon>Coleoptera</taxon>
        <taxon>Polyphaga</taxon>
        <taxon>Cucujiformia</taxon>
        <taxon>Tenebrionidae</taxon>
        <taxon>Zophobas</taxon>
    </lineage>
</organism>
<name>A0AA38HJX2_9CUCU</name>
<accession>A0AA38HJX2</accession>
<evidence type="ECO:0000313" key="2">
    <source>
        <dbReference type="Proteomes" id="UP001168821"/>
    </source>
</evidence>
<comment type="caution">
    <text evidence="1">The sequence shown here is derived from an EMBL/GenBank/DDBJ whole genome shotgun (WGS) entry which is preliminary data.</text>
</comment>
<protein>
    <submittedName>
        <fullName evidence="1">Uncharacterized protein</fullName>
    </submittedName>
</protein>
<reference evidence="1" key="1">
    <citation type="journal article" date="2023" name="G3 (Bethesda)">
        <title>Whole genome assemblies of Zophobas morio and Tenebrio molitor.</title>
        <authorList>
            <person name="Kaur S."/>
            <person name="Stinson S.A."/>
            <person name="diCenzo G.C."/>
        </authorList>
    </citation>
    <scope>NUCLEOTIDE SEQUENCE</scope>
    <source>
        <strain evidence="1">QUZm001</strain>
    </source>
</reference>
<proteinExistence type="predicted"/>
<dbReference type="EMBL" id="JALNTZ010000012">
    <property type="protein sequence ID" value="KAJ3639165.1"/>
    <property type="molecule type" value="Genomic_DNA"/>
</dbReference>
<gene>
    <name evidence="1" type="ORF">Zmor_004035</name>
</gene>
<evidence type="ECO:0000313" key="1">
    <source>
        <dbReference type="EMBL" id="KAJ3639165.1"/>
    </source>
</evidence>
<keyword evidence="2" id="KW-1185">Reference proteome</keyword>
<dbReference type="AlphaFoldDB" id="A0AA38HJX2"/>
<dbReference type="Proteomes" id="UP001168821">
    <property type="component" value="Unassembled WGS sequence"/>
</dbReference>